<gene>
    <name evidence="10" type="ORF">DM02DRAFT_660216</name>
</gene>
<evidence type="ECO:0000256" key="1">
    <source>
        <dbReference type="ARBA" id="ARBA00004123"/>
    </source>
</evidence>
<dbReference type="CDD" id="cd12148">
    <property type="entry name" value="fungal_TF_MHR"/>
    <property type="match status" value="1"/>
</dbReference>
<feature type="domain" description="Zn(2)-C6 fungal-type" evidence="9">
    <location>
        <begin position="48"/>
        <end position="78"/>
    </location>
</feature>
<keyword evidence="4" id="KW-0805">Transcription regulation</keyword>
<feature type="compositionally biased region" description="Low complexity" evidence="8">
    <location>
        <begin position="1"/>
        <end position="18"/>
    </location>
</feature>
<keyword evidence="6" id="KW-0804">Transcription</keyword>
<feature type="region of interest" description="Disordered" evidence="8">
    <location>
        <begin position="1"/>
        <end position="26"/>
    </location>
</feature>
<keyword evidence="11" id="KW-1185">Reference proteome</keyword>
<evidence type="ECO:0000256" key="8">
    <source>
        <dbReference type="SAM" id="MobiDB-lite"/>
    </source>
</evidence>
<dbReference type="InterPro" id="IPR001138">
    <property type="entry name" value="Zn2Cys6_DnaBD"/>
</dbReference>
<keyword evidence="5" id="KW-0238">DNA-binding</keyword>
<evidence type="ECO:0000256" key="2">
    <source>
        <dbReference type="ARBA" id="ARBA00022723"/>
    </source>
</evidence>
<evidence type="ECO:0000313" key="10">
    <source>
        <dbReference type="EMBL" id="PVH95361.1"/>
    </source>
</evidence>
<evidence type="ECO:0000256" key="5">
    <source>
        <dbReference type="ARBA" id="ARBA00023125"/>
    </source>
</evidence>
<dbReference type="AlphaFoldDB" id="A0A2V1DBE1"/>
<dbReference type="SUPFAM" id="SSF57701">
    <property type="entry name" value="Zn2/Cys6 DNA-binding domain"/>
    <property type="match status" value="1"/>
</dbReference>
<keyword evidence="7" id="KW-0539">Nucleus</keyword>
<reference evidence="10 11" key="1">
    <citation type="journal article" date="2018" name="Sci. Rep.">
        <title>Comparative genomics provides insights into the lifestyle and reveals functional heterogeneity of dark septate endophytic fungi.</title>
        <authorList>
            <person name="Knapp D.G."/>
            <person name="Nemeth J.B."/>
            <person name="Barry K."/>
            <person name="Hainaut M."/>
            <person name="Henrissat B."/>
            <person name="Johnson J."/>
            <person name="Kuo A."/>
            <person name="Lim J.H.P."/>
            <person name="Lipzen A."/>
            <person name="Nolan M."/>
            <person name="Ohm R.A."/>
            <person name="Tamas L."/>
            <person name="Grigoriev I.V."/>
            <person name="Spatafora J.W."/>
            <person name="Nagy L.G."/>
            <person name="Kovacs G.M."/>
        </authorList>
    </citation>
    <scope>NUCLEOTIDE SEQUENCE [LARGE SCALE GENOMIC DNA]</scope>
    <source>
        <strain evidence="10 11">DSE2036</strain>
    </source>
</reference>
<dbReference type="InterPro" id="IPR052202">
    <property type="entry name" value="Yeast_MetPath_Reg"/>
</dbReference>
<dbReference type="GO" id="GO:0043565">
    <property type="term" value="F:sequence-specific DNA binding"/>
    <property type="evidence" value="ECO:0007669"/>
    <property type="project" value="TreeGrafter"/>
</dbReference>
<evidence type="ECO:0000259" key="9">
    <source>
        <dbReference type="PROSITE" id="PS50048"/>
    </source>
</evidence>
<evidence type="ECO:0000256" key="7">
    <source>
        <dbReference type="ARBA" id="ARBA00023242"/>
    </source>
</evidence>
<organism evidence="10 11">
    <name type="scientific">Periconia macrospinosa</name>
    <dbReference type="NCBI Taxonomy" id="97972"/>
    <lineage>
        <taxon>Eukaryota</taxon>
        <taxon>Fungi</taxon>
        <taxon>Dikarya</taxon>
        <taxon>Ascomycota</taxon>
        <taxon>Pezizomycotina</taxon>
        <taxon>Dothideomycetes</taxon>
        <taxon>Pleosporomycetidae</taxon>
        <taxon>Pleosporales</taxon>
        <taxon>Massarineae</taxon>
        <taxon>Periconiaceae</taxon>
        <taxon>Periconia</taxon>
    </lineage>
</organism>
<protein>
    <recommendedName>
        <fullName evidence="9">Zn(2)-C6 fungal-type domain-containing protein</fullName>
    </recommendedName>
</protein>
<comment type="subcellular location">
    <subcellularLocation>
        <location evidence="1">Nucleus</location>
    </subcellularLocation>
</comment>
<feature type="region of interest" description="Disordered" evidence="8">
    <location>
        <begin position="103"/>
        <end position="135"/>
    </location>
</feature>
<dbReference type="GO" id="GO:0005634">
    <property type="term" value="C:nucleus"/>
    <property type="evidence" value="ECO:0007669"/>
    <property type="project" value="UniProtKB-SubCell"/>
</dbReference>
<dbReference type="CDD" id="cd00067">
    <property type="entry name" value="GAL4"/>
    <property type="match status" value="1"/>
</dbReference>
<proteinExistence type="predicted"/>
<evidence type="ECO:0000313" key="11">
    <source>
        <dbReference type="Proteomes" id="UP000244855"/>
    </source>
</evidence>
<evidence type="ECO:0000256" key="6">
    <source>
        <dbReference type="ARBA" id="ARBA00023163"/>
    </source>
</evidence>
<dbReference type="Gene3D" id="4.10.240.10">
    <property type="entry name" value="Zn(2)-C6 fungal-type DNA-binding domain"/>
    <property type="match status" value="1"/>
</dbReference>
<dbReference type="GO" id="GO:0045944">
    <property type="term" value="P:positive regulation of transcription by RNA polymerase II"/>
    <property type="evidence" value="ECO:0007669"/>
    <property type="project" value="TreeGrafter"/>
</dbReference>
<dbReference type="OrthoDB" id="25921at2759"/>
<evidence type="ECO:0000256" key="3">
    <source>
        <dbReference type="ARBA" id="ARBA00022833"/>
    </source>
</evidence>
<sequence length="550" mass="62010">MATIVPSSSAANPTNPAAMTLTHDSVPPTPTPTVAPLNLDTLIQSLPACQRCRECRRGCDTTLPKCRQCHKAGVDCVYRDHGRAEFVSRSYIADLVDHVKRRYAQSGNPTPPASGDTPQEPLSATSARTESMDSVIPDPNRHYEHYFAWTSETDTYRYLGAESCLVKSPRLHPVSYHNPFGDDDDDWQISWSQSPAKSFELVEVFLDSIQPLYPVLDPDAPYLARDPPSEMSPVELFSLNMVYSIACHVMPGTARRRNPRHQWNPNGKLSYHMANSIKYRTMATKFHETAMEYLEASTSDSNMDTLRAVLLLAINSLFDPKTGNIGQQTALAARLALTLESRCELQEMTSKDAWMLRNMHSTIFCIENELATTLDRPATFPEPAYELCFDPNRPSDYLCSLYRLQNRYRKGDAVVRRTLKNSLPLLDEKSVLPPSLRLNLHQTHYLLNPCWHTAWYILESVVSTGSIHIFLTPHWVYRAGTSLIENMSEIFPGNLIQLYSNALVVLELSSWKWGASAATLSASLSETMQRMKAQTQPEWDGTLQSYDVRI</sequence>
<dbReference type="EMBL" id="KZ805499">
    <property type="protein sequence ID" value="PVH95361.1"/>
    <property type="molecule type" value="Genomic_DNA"/>
</dbReference>
<dbReference type="Pfam" id="PF00172">
    <property type="entry name" value="Zn_clus"/>
    <property type="match status" value="1"/>
</dbReference>
<keyword evidence="3" id="KW-0862">Zinc</keyword>
<keyword evidence="2" id="KW-0479">Metal-binding</keyword>
<dbReference type="PROSITE" id="PS50048">
    <property type="entry name" value="ZN2_CY6_FUNGAL_2"/>
    <property type="match status" value="1"/>
</dbReference>
<accession>A0A2V1DBE1</accession>
<dbReference type="GO" id="GO:0000981">
    <property type="term" value="F:DNA-binding transcription factor activity, RNA polymerase II-specific"/>
    <property type="evidence" value="ECO:0007669"/>
    <property type="project" value="InterPro"/>
</dbReference>
<dbReference type="PANTHER" id="PTHR47782:SF12">
    <property type="entry name" value="ZN(II)2CYS6 TRANSCRIPTION FACTOR (EUROFUNG)"/>
    <property type="match status" value="1"/>
</dbReference>
<name>A0A2V1DBE1_9PLEO</name>
<dbReference type="GO" id="GO:0008270">
    <property type="term" value="F:zinc ion binding"/>
    <property type="evidence" value="ECO:0007669"/>
    <property type="project" value="InterPro"/>
</dbReference>
<feature type="compositionally biased region" description="Polar residues" evidence="8">
    <location>
        <begin position="116"/>
        <end position="129"/>
    </location>
</feature>
<dbReference type="PROSITE" id="PS00463">
    <property type="entry name" value="ZN2_CY6_FUNGAL_1"/>
    <property type="match status" value="1"/>
</dbReference>
<dbReference type="PANTHER" id="PTHR47782">
    <property type="entry name" value="ZN(II)2CYS6 TRANSCRIPTION FACTOR (EUROFUNG)-RELATED"/>
    <property type="match status" value="1"/>
</dbReference>
<evidence type="ECO:0000256" key="4">
    <source>
        <dbReference type="ARBA" id="ARBA00023015"/>
    </source>
</evidence>
<dbReference type="Proteomes" id="UP000244855">
    <property type="component" value="Unassembled WGS sequence"/>
</dbReference>
<dbReference type="InterPro" id="IPR036864">
    <property type="entry name" value="Zn2-C6_fun-type_DNA-bd_sf"/>
</dbReference>